<proteinExistence type="predicted"/>
<protein>
    <submittedName>
        <fullName evidence="1">Uncharacterized protein</fullName>
    </submittedName>
</protein>
<reference evidence="1" key="2">
    <citation type="journal article" date="2015" name="Fish Shellfish Immunol.">
        <title>Early steps in the European eel (Anguilla anguilla)-Vibrio vulnificus interaction in the gills: Role of the RtxA13 toxin.</title>
        <authorList>
            <person name="Callol A."/>
            <person name="Pajuelo D."/>
            <person name="Ebbesson L."/>
            <person name="Teles M."/>
            <person name="MacKenzie S."/>
            <person name="Amaro C."/>
        </authorList>
    </citation>
    <scope>NUCLEOTIDE SEQUENCE</scope>
</reference>
<evidence type="ECO:0000313" key="1">
    <source>
        <dbReference type="EMBL" id="JAG99624.1"/>
    </source>
</evidence>
<accession>A0A0E9P6A8</accession>
<dbReference type="EMBL" id="GBXM01108952">
    <property type="protein sequence ID" value="JAG99624.1"/>
    <property type="molecule type" value="Transcribed_RNA"/>
</dbReference>
<organism evidence="1">
    <name type="scientific">Anguilla anguilla</name>
    <name type="common">European freshwater eel</name>
    <name type="synonym">Muraena anguilla</name>
    <dbReference type="NCBI Taxonomy" id="7936"/>
    <lineage>
        <taxon>Eukaryota</taxon>
        <taxon>Metazoa</taxon>
        <taxon>Chordata</taxon>
        <taxon>Craniata</taxon>
        <taxon>Vertebrata</taxon>
        <taxon>Euteleostomi</taxon>
        <taxon>Actinopterygii</taxon>
        <taxon>Neopterygii</taxon>
        <taxon>Teleostei</taxon>
        <taxon>Anguilliformes</taxon>
        <taxon>Anguillidae</taxon>
        <taxon>Anguilla</taxon>
    </lineage>
</organism>
<sequence length="101" mass="10844">MLKSPNPPAVFSSVSLPGAPAYSLPPLLCSFPLISSLRPLPSGTSLMLFSCCRSLLLHAVSLLQELCDLSVVSPVLIAYVTSAMTLTNEHLKLTARLHKRL</sequence>
<name>A0A0E9P6A8_ANGAN</name>
<dbReference type="AlphaFoldDB" id="A0A0E9P6A8"/>
<reference evidence="1" key="1">
    <citation type="submission" date="2014-11" db="EMBL/GenBank/DDBJ databases">
        <authorList>
            <person name="Amaro Gonzalez C."/>
        </authorList>
    </citation>
    <scope>NUCLEOTIDE SEQUENCE</scope>
</reference>